<gene>
    <name evidence="2" type="ORF">ACFQ2F_11155</name>
</gene>
<evidence type="ECO:0000259" key="1">
    <source>
        <dbReference type="Pfam" id="PF08281"/>
    </source>
</evidence>
<keyword evidence="3" id="KW-1185">Reference proteome</keyword>
<accession>A0ABW3JB08</accession>
<protein>
    <submittedName>
        <fullName evidence="2">Sigma factor-like helix-turn-helix DNA-binding protein</fullName>
    </submittedName>
</protein>
<feature type="domain" description="RNA polymerase sigma factor 70 region 4 type 2" evidence="1">
    <location>
        <begin position="99"/>
        <end position="141"/>
    </location>
</feature>
<dbReference type="EMBL" id="JBHTJO010000001">
    <property type="protein sequence ID" value="MFD0987653.1"/>
    <property type="molecule type" value="Genomic_DNA"/>
</dbReference>
<dbReference type="Gene3D" id="1.20.140.160">
    <property type="match status" value="1"/>
</dbReference>
<organism evidence="2 3">
    <name type="scientific">Methyloligella solikamskensis</name>
    <dbReference type="NCBI Taxonomy" id="1177756"/>
    <lineage>
        <taxon>Bacteria</taxon>
        <taxon>Pseudomonadati</taxon>
        <taxon>Pseudomonadota</taxon>
        <taxon>Alphaproteobacteria</taxon>
        <taxon>Hyphomicrobiales</taxon>
        <taxon>Hyphomicrobiaceae</taxon>
        <taxon>Methyloligella</taxon>
    </lineage>
</organism>
<name>A0ABW3JB08_9HYPH</name>
<dbReference type="Proteomes" id="UP001597102">
    <property type="component" value="Unassembled WGS sequence"/>
</dbReference>
<evidence type="ECO:0000313" key="3">
    <source>
        <dbReference type="Proteomes" id="UP001597102"/>
    </source>
</evidence>
<dbReference type="Pfam" id="PF08281">
    <property type="entry name" value="Sigma70_r4_2"/>
    <property type="match status" value="1"/>
</dbReference>
<comment type="caution">
    <text evidence="2">The sequence shown here is derived from an EMBL/GenBank/DDBJ whole genome shotgun (WGS) entry which is preliminary data.</text>
</comment>
<sequence>MITILPRLKRFAEVLIGEQGEGTALLGRSLRDMLDHAHTYQRGTPLDRWAFGEIYRLWLKELRGHANPMRRGSQPDREFQALITEDDGALPDPMTVSFIANLPPQQRVTLLLIYGEGFSYEDASVILDCALESIETRLIRASAGLANKIGHGVEAPPSAEIESLHNHQAGAA</sequence>
<dbReference type="InterPro" id="IPR013324">
    <property type="entry name" value="RNA_pol_sigma_r3/r4-like"/>
</dbReference>
<dbReference type="RefSeq" id="WP_379089847.1">
    <property type="nucleotide sequence ID" value="NZ_JBHTJO010000001.1"/>
</dbReference>
<proteinExistence type="predicted"/>
<evidence type="ECO:0000313" key="2">
    <source>
        <dbReference type="EMBL" id="MFD0987653.1"/>
    </source>
</evidence>
<reference evidence="3" key="1">
    <citation type="journal article" date="2019" name="Int. J. Syst. Evol. Microbiol.">
        <title>The Global Catalogue of Microorganisms (GCM) 10K type strain sequencing project: providing services to taxonomists for standard genome sequencing and annotation.</title>
        <authorList>
            <consortium name="The Broad Institute Genomics Platform"/>
            <consortium name="The Broad Institute Genome Sequencing Center for Infectious Disease"/>
            <person name="Wu L."/>
            <person name="Ma J."/>
        </authorList>
    </citation>
    <scope>NUCLEOTIDE SEQUENCE [LARGE SCALE GENOMIC DNA]</scope>
    <source>
        <strain evidence="3">CCUG 61697</strain>
    </source>
</reference>
<dbReference type="InterPro" id="IPR013249">
    <property type="entry name" value="RNA_pol_sigma70_r4_t2"/>
</dbReference>
<dbReference type="SUPFAM" id="SSF88659">
    <property type="entry name" value="Sigma3 and sigma4 domains of RNA polymerase sigma factors"/>
    <property type="match status" value="1"/>
</dbReference>